<evidence type="ECO:0000313" key="4">
    <source>
        <dbReference type="EMBL" id="TDY62915.1"/>
    </source>
</evidence>
<comment type="caution">
    <text evidence="4">The sequence shown here is derived from an EMBL/GenBank/DDBJ whole genome shotgun (WGS) entry which is preliminary data.</text>
</comment>
<dbReference type="GO" id="GO:0033499">
    <property type="term" value="P:galactose catabolic process via UDP-galactose, Leloir pathway"/>
    <property type="evidence" value="ECO:0007669"/>
    <property type="project" value="TreeGrafter"/>
</dbReference>
<dbReference type="GO" id="GO:0004034">
    <property type="term" value="F:aldose 1-epimerase activity"/>
    <property type="evidence" value="ECO:0007669"/>
    <property type="project" value="TreeGrafter"/>
</dbReference>
<protein>
    <submittedName>
        <fullName evidence="4">Aldose 1-epimerase</fullName>
    </submittedName>
</protein>
<dbReference type="Gene3D" id="2.70.98.10">
    <property type="match status" value="1"/>
</dbReference>
<dbReference type="InterPro" id="IPR011013">
    <property type="entry name" value="Gal_mutarotase_sf_dom"/>
</dbReference>
<proteinExistence type="inferred from homology"/>
<evidence type="ECO:0000256" key="2">
    <source>
        <dbReference type="ARBA" id="ARBA00023235"/>
    </source>
</evidence>
<dbReference type="PANTHER" id="PTHR10091:SF0">
    <property type="entry name" value="GALACTOSE MUTAROTASE"/>
    <property type="match status" value="1"/>
</dbReference>
<keyword evidence="3" id="KW-0119">Carbohydrate metabolism</keyword>
<dbReference type="GO" id="GO:0030246">
    <property type="term" value="F:carbohydrate binding"/>
    <property type="evidence" value="ECO:0007669"/>
    <property type="project" value="InterPro"/>
</dbReference>
<gene>
    <name evidence="4" type="ORF">C8D99_103135</name>
</gene>
<dbReference type="OrthoDB" id="9779408at2"/>
<accession>A0A4R8MG93</accession>
<dbReference type="PANTHER" id="PTHR10091">
    <property type="entry name" value="ALDOSE-1-EPIMERASE"/>
    <property type="match status" value="1"/>
</dbReference>
<dbReference type="Proteomes" id="UP000295066">
    <property type="component" value="Unassembled WGS sequence"/>
</dbReference>
<organism evidence="4 5">
    <name type="scientific">Aminivibrio pyruvatiphilus</name>
    <dbReference type="NCBI Taxonomy" id="1005740"/>
    <lineage>
        <taxon>Bacteria</taxon>
        <taxon>Thermotogati</taxon>
        <taxon>Synergistota</taxon>
        <taxon>Synergistia</taxon>
        <taxon>Synergistales</taxon>
        <taxon>Aminobacteriaceae</taxon>
        <taxon>Aminivibrio</taxon>
    </lineage>
</organism>
<sequence>MSIRSDVLHGSAACVASGFFGNTAGGERVFLHTLANGGITVRCLDFGGAVHSIEIPDRSGRAENVVLGFDGLKDYEHDRSWCGVLCGPVAGRVAGASVPLGEKVLSLEANEGTTCLHSGSAGFSKSVWKGMTFCDGRIAGVRFSLSTLPGEWGFPGVLSVKAVYTLDGGGRLSLEWEAWSSEDTLFAPTFHGYFNLGGPVSVSVEDHRLLLRAGRYMPLDGHSLPRLPEPVGGTPFDFRSPRAPLPAEKFDHPFLPDEGRGADVPCAVLDHLPSGRRMELFTDQPAVVFYGGRSLSPDQVFSGGRQGRPGLALALEPQWYPNAAALPGLPLPVLRKGERYTARSEWRFSLLPE</sequence>
<dbReference type="EMBL" id="SORI01000003">
    <property type="protein sequence ID" value="TDY62915.1"/>
    <property type="molecule type" value="Genomic_DNA"/>
</dbReference>
<dbReference type="Pfam" id="PF01263">
    <property type="entry name" value="Aldose_epim"/>
    <property type="match status" value="1"/>
</dbReference>
<name>A0A4R8MG93_9BACT</name>
<dbReference type="AlphaFoldDB" id="A0A4R8MG93"/>
<reference evidence="4 5" key="1">
    <citation type="submission" date="2019-03" db="EMBL/GenBank/DDBJ databases">
        <title>Genomic Encyclopedia of Type Strains, Phase IV (KMG-IV): sequencing the most valuable type-strain genomes for metagenomic binning, comparative biology and taxonomic classification.</title>
        <authorList>
            <person name="Goeker M."/>
        </authorList>
    </citation>
    <scope>NUCLEOTIDE SEQUENCE [LARGE SCALE GENOMIC DNA]</scope>
    <source>
        <strain evidence="4 5">DSM 25964</strain>
    </source>
</reference>
<dbReference type="GO" id="GO:0006006">
    <property type="term" value="P:glucose metabolic process"/>
    <property type="evidence" value="ECO:0007669"/>
    <property type="project" value="TreeGrafter"/>
</dbReference>
<dbReference type="CDD" id="cd09019">
    <property type="entry name" value="galactose_mutarotase_like"/>
    <property type="match status" value="1"/>
</dbReference>
<evidence type="ECO:0000256" key="1">
    <source>
        <dbReference type="ARBA" id="ARBA00006206"/>
    </source>
</evidence>
<evidence type="ECO:0000313" key="5">
    <source>
        <dbReference type="Proteomes" id="UP000295066"/>
    </source>
</evidence>
<keyword evidence="5" id="KW-1185">Reference proteome</keyword>
<dbReference type="RefSeq" id="WP_133956550.1">
    <property type="nucleotide sequence ID" value="NZ_SORI01000003.1"/>
</dbReference>
<comment type="similarity">
    <text evidence="1">Belongs to the aldose epimerase family.</text>
</comment>
<dbReference type="InterPro" id="IPR014718">
    <property type="entry name" value="GH-type_carb-bd"/>
</dbReference>
<dbReference type="InterPro" id="IPR008183">
    <property type="entry name" value="Aldose_1/G6P_1-epimerase"/>
</dbReference>
<keyword evidence="2" id="KW-0413">Isomerase</keyword>
<evidence type="ECO:0000256" key="3">
    <source>
        <dbReference type="ARBA" id="ARBA00023277"/>
    </source>
</evidence>
<dbReference type="InterPro" id="IPR047215">
    <property type="entry name" value="Galactose_mutarotase-like"/>
</dbReference>
<dbReference type="SUPFAM" id="SSF74650">
    <property type="entry name" value="Galactose mutarotase-like"/>
    <property type="match status" value="1"/>
</dbReference>
<dbReference type="GO" id="GO:0005737">
    <property type="term" value="C:cytoplasm"/>
    <property type="evidence" value="ECO:0007669"/>
    <property type="project" value="TreeGrafter"/>
</dbReference>